<accession>A0A0L0VP86</accession>
<evidence type="ECO:0000313" key="2">
    <source>
        <dbReference type="EMBL" id="KNF01089.1"/>
    </source>
</evidence>
<organism evidence="2 3">
    <name type="scientific">Puccinia striiformis f. sp. tritici PST-78</name>
    <dbReference type="NCBI Taxonomy" id="1165861"/>
    <lineage>
        <taxon>Eukaryota</taxon>
        <taxon>Fungi</taxon>
        <taxon>Dikarya</taxon>
        <taxon>Basidiomycota</taxon>
        <taxon>Pucciniomycotina</taxon>
        <taxon>Pucciniomycetes</taxon>
        <taxon>Pucciniales</taxon>
        <taxon>Pucciniaceae</taxon>
        <taxon>Puccinia</taxon>
    </lineage>
</organism>
<feature type="compositionally biased region" description="Polar residues" evidence="1">
    <location>
        <begin position="11"/>
        <end position="20"/>
    </location>
</feature>
<name>A0A0L0VP86_9BASI</name>
<feature type="compositionally biased region" description="Basic and acidic residues" evidence="1">
    <location>
        <begin position="93"/>
        <end position="103"/>
    </location>
</feature>
<keyword evidence="3" id="KW-1185">Reference proteome</keyword>
<comment type="caution">
    <text evidence="2">The sequence shown here is derived from an EMBL/GenBank/DDBJ whole genome shotgun (WGS) entry which is preliminary data.</text>
</comment>
<proteinExistence type="predicted"/>
<sequence length="333" mass="36691">MAIHAQKGRGSPSTPATQASMEIRAPSAHGEGRGWCQASRPGASPGRQEVLRWPGEAPACRNRFPTSWRGPRPLGSHSDELERPQAVGKPFRRAGEAPGRREAIPTSWRGPRPSGSYSDGLERPQAVRKLLRRPGEAPGRRSSFPTSWRGYRPSGSHSDELERPQAVRKLLRLSSSSKWLPDGLGPLQLVGIAIPTSWSLSRPAGLTPTTPLSQLGRGSPSTPAMQASMAVHAFFGVDAVIQGRQFSAPLDLWKDEHRCDRSFLEQVKLIQIFKEPSRVMKEQRGLAHSFTLDCFSPTLDDDVQAIVTDEQILYPFSQNPDKTISHQHQKLKA</sequence>
<dbReference type="Proteomes" id="UP000054564">
    <property type="component" value="Unassembled WGS sequence"/>
</dbReference>
<dbReference type="EMBL" id="AJIL01000032">
    <property type="protein sequence ID" value="KNF01089.1"/>
    <property type="molecule type" value="Genomic_DNA"/>
</dbReference>
<gene>
    <name evidence="2" type="ORF">PSTG_05718</name>
</gene>
<dbReference type="AlphaFoldDB" id="A0A0L0VP86"/>
<protein>
    <submittedName>
        <fullName evidence="2">Uncharacterized protein</fullName>
    </submittedName>
</protein>
<reference evidence="3" key="1">
    <citation type="submission" date="2014-03" db="EMBL/GenBank/DDBJ databases">
        <title>The Genome Sequence of Puccinia striiformis f. sp. tritici PST-78.</title>
        <authorList>
            <consortium name="The Broad Institute Genome Sequencing Platform"/>
            <person name="Cuomo C."/>
            <person name="Hulbert S."/>
            <person name="Chen X."/>
            <person name="Walker B."/>
            <person name="Young S.K."/>
            <person name="Zeng Q."/>
            <person name="Gargeya S."/>
            <person name="Fitzgerald M."/>
            <person name="Haas B."/>
            <person name="Abouelleil A."/>
            <person name="Alvarado L."/>
            <person name="Arachchi H.M."/>
            <person name="Berlin A.M."/>
            <person name="Chapman S.B."/>
            <person name="Goldberg J."/>
            <person name="Griggs A."/>
            <person name="Gujja S."/>
            <person name="Hansen M."/>
            <person name="Howarth C."/>
            <person name="Imamovic A."/>
            <person name="Larimer J."/>
            <person name="McCowan C."/>
            <person name="Montmayeur A."/>
            <person name="Murphy C."/>
            <person name="Neiman D."/>
            <person name="Pearson M."/>
            <person name="Priest M."/>
            <person name="Roberts A."/>
            <person name="Saif S."/>
            <person name="Shea T."/>
            <person name="Sisk P."/>
            <person name="Sykes S."/>
            <person name="Wortman J."/>
            <person name="Nusbaum C."/>
            <person name="Birren B."/>
        </authorList>
    </citation>
    <scope>NUCLEOTIDE SEQUENCE [LARGE SCALE GENOMIC DNA]</scope>
    <source>
        <strain evidence="3">race PST-78</strain>
    </source>
</reference>
<evidence type="ECO:0000313" key="3">
    <source>
        <dbReference type="Proteomes" id="UP000054564"/>
    </source>
</evidence>
<feature type="region of interest" description="Disordered" evidence="1">
    <location>
        <begin position="1"/>
        <end position="163"/>
    </location>
</feature>
<evidence type="ECO:0000256" key="1">
    <source>
        <dbReference type="SAM" id="MobiDB-lite"/>
    </source>
</evidence>